<protein>
    <submittedName>
        <fullName evidence="1">Uncharacterized protein</fullName>
    </submittedName>
</protein>
<dbReference type="EMBL" id="UINC01193768">
    <property type="protein sequence ID" value="SVE09539.1"/>
    <property type="molecule type" value="Genomic_DNA"/>
</dbReference>
<proteinExistence type="predicted"/>
<gene>
    <name evidence="1" type="ORF">METZ01_LOCUS462393</name>
</gene>
<reference evidence="1" key="1">
    <citation type="submission" date="2018-05" db="EMBL/GenBank/DDBJ databases">
        <authorList>
            <person name="Lanie J.A."/>
            <person name="Ng W.-L."/>
            <person name="Kazmierczak K.M."/>
            <person name="Andrzejewski T.M."/>
            <person name="Davidsen T.M."/>
            <person name="Wayne K.J."/>
            <person name="Tettelin H."/>
            <person name="Glass J.I."/>
            <person name="Rusch D."/>
            <person name="Podicherti R."/>
            <person name="Tsui H.-C.T."/>
            <person name="Winkler M.E."/>
        </authorList>
    </citation>
    <scope>NUCLEOTIDE SEQUENCE</scope>
</reference>
<name>A0A383APR7_9ZZZZ</name>
<accession>A0A383APR7</accession>
<dbReference type="AlphaFoldDB" id="A0A383APR7"/>
<feature type="non-terminal residue" evidence="1">
    <location>
        <position position="1"/>
    </location>
</feature>
<feature type="non-terminal residue" evidence="1">
    <location>
        <position position="250"/>
    </location>
</feature>
<evidence type="ECO:0000313" key="1">
    <source>
        <dbReference type="EMBL" id="SVE09539.1"/>
    </source>
</evidence>
<sequence>PPLPNQVCCLRSLYFNLTLYSEGFILADQVVEGLKKAKSSLKQERKPVSQVVAAQKATRSINDFVKAALAEENRWVLHPEEQTSIVETLQSINTLYQELYDKCRTPYHFEKNAAKFIAMQQEISHQVSCIHLSLDQGFYLTEPRGFAPGQAVELSWNEIQKILKGVESEGAWTRVPLSVPISDEDKASVIQLCTDLKTDQDQLKKNPRLNSFDQPLSIKDIQSIYGYFHKVHELLEKEENALGDTLKNQK</sequence>
<organism evidence="1">
    <name type="scientific">marine metagenome</name>
    <dbReference type="NCBI Taxonomy" id="408172"/>
    <lineage>
        <taxon>unclassified sequences</taxon>
        <taxon>metagenomes</taxon>
        <taxon>ecological metagenomes</taxon>
    </lineage>
</organism>